<sequence>MGELSSENKACMESHYVVHPNELPLSCPSETMAVWNAHPRVFLDIESKGQVSCPYCGAIYSLVEK</sequence>
<feature type="domain" description="Zinc finger CHCC-type" evidence="1">
    <location>
        <begin position="26"/>
        <end position="60"/>
    </location>
</feature>
<dbReference type="Gene3D" id="2.60.260.40">
    <property type="entry name" value="q5lls5 like domains"/>
    <property type="match status" value="1"/>
</dbReference>
<evidence type="ECO:0000259" key="1">
    <source>
        <dbReference type="Pfam" id="PF10276"/>
    </source>
</evidence>
<comment type="caution">
    <text evidence="2">The sequence shown here is derived from an EMBL/GenBank/DDBJ whole genome shotgun (WGS) entry which is preliminary data.</text>
</comment>
<evidence type="ECO:0000313" key="2">
    <source>
        <dbReference type="EMBL" id="KKN23147.1"/>
    </source>
</evidence>
<gene>
    <name evidence="2" type="ORF">LCGC14_0907810</name>
</gene>
<name>A0A0F9PF80_9ZZZZ</name>
<dbReference type="EMBL" id="LAZR01002999">
    <property type="protein sequence ID" value="KKN23147.1"/>
    <property type="molecule type" value="Genomic_DNA"/>
</dbReference>
<dbReference type="InterPro" id="IPR019401">
    <property type="entry name" value="Znf_CHCC"/>
</dbReference>
<dbReference type="AlphaFoldDB" id="A0A0F9PF80"/>
<accession>A0A0F9PF80</accession>
<organism evidence="2">
    <name type="scientific">marine sediment metagenome</name>
    <dbReference type="NCBI Taxonomy" id="412755"/>
    <lineage>
        <taxon>unclassified sequences</taxon>
        <taxon>metagenomes</taxon>
        <taxon>ecological metagenomes</taxon>
    </lineage>
</organism>
<reference evidence="2" key="1">
    <citation type="journal article" date="2015" name="Nature">
        <title>Complex archaea that bridge the gap between prokaryotes and eukaryotes.</title>
        <authorList>
            <person name="Spang A."/>
            <person name="Saw J.H."/>
            <person name="Jorgensen S.L."/>
            <person name="Zaremba-Niedzwiedzka K."/>
            <person name="Martijn J."/>
            <person name="Lind A.E."/>
            <person name="van Eijk R."/>
            <person name="Schleper C."/>
            <person name="Guy L."/>
            <person name="Ettema T.J."/>
        </authorList>
    </citation>
    <scope>NUCLEOTIDE SEQUENCE</scope>
</reference>
<proteinExistence type="predicted"/>
<dbReference type="Pfam" id="PF10276">
    <property type="entry name" value="zf-CHCC"/>
    <property type="match status" value="1"/>
</dbReference>
<protein>
    <recommendedName>
        <fullName evidence="1">Zinc finger CHCC-type domain-containing protein</fullName>
    </recommendedName>
</protein>